<sequence>MKKSLMISLMVAALVCVFALPAVIAGNAPADNMVLKAPEGVDMKKSPVDFPHKQHVDAKVDCMTCHHTAKSQDAIGGCSVEGCHTDASKGAKRDPKGFYQAFHSKKSDASCLGCHKKLKKEGKEVPVSCKDCHPKN</sequence>
<organism evidence="9 10">
    <name type="scientific">Pseudodesulfovibrio profundus</name>
    <dbReference type="NCBI Taxonomy" id="57320"/>
    <lineage>
        <taxon>Bacteria</taxon>
        <taxon>Pseudomonadati</taxon>
        <taxon>Thermodesulfobacteriota</taxon>
        <taxon>Desulfovibrionia</taxon>
        <taxon>Desulfovibrionales</taxon>
        <taxon>Desulfovibrionaceae</taxon>
    </lineage>
</organism>
<feature type="binding site" description="covalent" evidence="6">
    <location>
        <position position="133"/>
    </location>
    <ligand>
        <name>heme c</name>
        <dbReference type="ChEBI" id="CHEBI:61717"/>
        <label>4</label>
    </ligand>
</feature>
<dbReference type="OrthoDB" id="5418612at2"/>
<evidence type="ECO:0000256" key="1">
    <source>
        <dbReference type="ARBA" id="ARBA00022448"/>
    </source>
</evidence>
<keyword evidence="10" id="KW-1185">Reference proteome</keyword>
<comment type="cofactor">
    <cofactor evidence="6">
        <name>heme c</name>
        <dbReference type="ChEBI" id="CHEBI:61717"/>
    </cofactor>
    <text evidence="6">Binds 4 heme c groups covalently per monomer.</text>
</comment>
<feature type="binding site" description="axial binding residue" evidence="6">
    <location>
        <position position="111"/>
    </location>
    <ligand>
        <name>heme c</name>
        <dbReference type="ChEBI" id="CHEBI:61717"/>
        <label>1</label>
    </ligand>
    <ligandPart>
        <name>Fe</name>
        <dbReference type="ChEBI" id="CHEBI:18248"/>
    </ligandPart>
</feature>
<keyword evidence="1" id="KW-0813">Transport</keyword>
<reference evidence="10" key="1">
    <citation type="submission" date="2017-09" db="EMBL/GenBank/DDBJ databases">
        <authorList>
            <person name="Regsiter A."/>
            <person name="William W."/>
        </authorList>
    </citation>
    <scope>NUCLEOTIDE SEQUENCE [LARGE SCALE GENOMIC DNA]</scope>
    <source>
        <strain evidence="10">500-1</strain>
    </source>
</reference>
<accession>A0A2C8F9U9</accession>
<feature type="domain" description="Class III cytochrome C" evidence="8">
    <location>
        <begin position="32"/>
        <end position="133"/>
    </location>
</feature>
<dbReference type="EMBL" id="LT907975">
    <property type="protein sequence ID" value="SOB59277.1"/>
    <property type="molecule type" value="Genomic_DNA"/>
</dbReference>
<feature type="signal peptide" evidence="7">
    <location>
        <begin position="1"/>
        <end position="24"/>
    </location>
</feature>
<dbReference type="RefSeq" id="WP_097012171.1">
    <property type="nucleotide sequence ID" value="NZ_LT907975.1"/>
</dbReference>
<feature type="binding site" description="axial binding residue" evidence="6">
    <location>
        <position position="52"/>
    </location>
    <ligand>
        <name>heme c</name>
        <dbReference type="ChEBI" id="CHEBI:61717"/>
        <label>1</label>
    </ligand>
    <ligandPart>
        <name>Fe</name>
        <dbReference type="ChEBI" id="CHEBI:18248"/>
    </ligandPart>
</feature>
<evidence type="ECO:0000256" key="5">
    <source>
        <dbReference type="ARBA" id="ARBA00023004"/>
    </source>
</evidence>
<feature type="binding site" description="covalent" evidence="6">
    <location>
        <position position="67"/>
    </location>
    <ligand>
        <name>heme c</name>
        <dbReference type="ChEBI" id="CHEBI:61717"/>
        <label>1</label>
    </ligand>
</feature>
<feature type="binding site" description="axial binding residue" evidence="6">
    <location>
        <position position="62"/>
    </location>
    <ligand>
        <name>heme c</name>
        <dbReference type="ChEBI" id="CHEBI:61717"/>
        <label>1</label>
    </ligand>
    <ligandPart>
        <name>Fe</name>
        <dbReference type="ChEBI" id="CHEBI:18248"/>
    </ligandPart>
</feature>
<evidence type="ECO:0000313" key="9">
    <source>
        <dbReference type="EMBL" id="SOB59277.1"/>
    </source>
</evidence>
<feature type="binding site" description="axial binding residue" evidence="6">
    <location>
        <position position="132"/>
    </location>
    <ligand>
        <name>heme c</name>
        <dbReference type="ChEBI" id="CHEBI:61717"/>
        <label>1</label>
    </ligand>
    <ligandPart>
        <name>Fe</name>
        <dbReference type="ChEBI" id="CHEBI:18248"/>
    </ligandPart>
</feature>
<dbReference type="CDD" id="cd08168">
    <property type="entry name" value="Cytochrom_C3"/>
    <property type="match status" value="1"/>
</dbReference>
<feature type="binding site" description="axial binding residue" evidence="6">
    <location>
        <position position="65"/>
    </location>
    <ligand>
        <name>heme c</name>
        <dbReference type="ChEBI" id="CHEBI:61717"/>
        <label>1</label>
    </ligand>
    <ligandPart>
        <name>Fe</name>
        <dbReference type="ChEBI" id="CHEBI:18248"/>
    </ligandPart>
</feature>
<feature type="chain" id="PRO_5013310748" evidence="7">
    <location>
        <begin position="25"/>
        <end position="136"/>
    </location>
</feature>
<dbReference type="InterPro" id="IPR020942">
    <property type="entry name" value="Cyt_c_III_dom"/>
</dbReference>
<evidence type="ECO:0000259" key="8">
    <source>
        <dbReference type="Pfam" id="PF02085"/>
    </source>
</evidence>
<protein>
    <submittedName>
        <fullName evidence="9">Cytochrome c3</fullName>
    </submittedName>
</protein>
<evidence type="ECO:0000256" key="4">
    <source>
        <dbReference type="ARBA" id="ARBA00022982"/>
    </source>
</evidence>
<dbReference type="SUPFAM" id="SSF48695">
    <property type="entry name" value="Multiheme cytochromes"/>
    <property type="match status" value="1"/>
</dbReference>
<feature type="binding site" description="axial binding residue" evidence="6">
    <location>
        <position position="115"/>
    </location>
    <ligand>
        <name>heme c</name>
        <dbReference type="ChEBI" id="CHEBI:61717"/>
        <label>1</label>
    </ligand>
    <ligandPart>
        <name>Fe</name>
        <dbReference type="ChEBI" id="CHEBI:18248"/>
    </ligandPart>
</feature>
<keyword evidence="7" id="KW-0732">Signal</keyword>
<dbReference type="InterPro" id="IPR036280">
    <property type="entry name" value="Multihaem_cyt_sf"/>
</dbReference>
<keyword evidence="4" id="KW-0249">Electron transport</keyword>
<evidence type="ECO:0000256" key="2">
    <source>
        <dbReference type="ARBA" id="ARBA00022617"/>
    </source>
</evidence>
<dbReference type="PRINTS" id="PR00609">
    <property type="entry name" value="CYTOCHROMEC3"/>
</dbReference>
<keyword evidence="3 6" id="KW-0479">Metal-binding</keyword>
<evidence type="ECO:0000256" key="3">
    <source>
        <dbReference type="ARBA" id="ARBA00022723"/>
    </source>
</evidence>
<evidence type="ECO:0000313" key="10">
    <source>
        <dbReference type="Proteomes" id="UP000219215"/>
    </source>
</evidence>
<dbReference type="AlphaFoldDB" id="A0A2C8F9U9"/>
<name>A0A2C8F9U9_9BACT</name>
<dbReference type="GO" id="GO:0046872">
    <property type="term" value="F:metal ion binding"/>
    <property type="evidence" value="ECO:0007669"/>
    <property type="project" value="UniProtKB-KW"/>
</dbReference>
<proteinExistence type="predicted"/>
<keyword evidence="2 6" id="KW-0349">Heme</keyword>
<dbReference type="Proteomes" id="UP000219215">
    <property type="component" value="Chromosome DPRO"/>
</dbReference>
<feature type="binding site" description="axial binding residue" evidence="6">
    <location>
        <position position="66"/>
    </location>
    <ligand>
        <name>heme c</name>
        <dbReference type="ChEBI" id="CHEBI:61717"/>
        <label>1</label>
    </ligand>
    <ligandPart>
        <name>Fe</name>
        <dbReference type="ChEBI" id="CHEBI:18248"/>
    </ligandPart>
</feature>
<gene>
    <name evidence="9" type="ORF">DPRO_2371</name>
</gene>
<feature type="binding site" description="axial binding residue" evidence="6">
    <location>
        <position position="84"/>
    </location>
    <ligand>
        <name>heme c</name>
        <dbReference type="ChEBI" id="CHEBI:61717"/>
        <label>1</label>
    </ligand>
    <ligandPart>
        <name>Fe</name>
        <dbReference type="ChEBI" id="CHEBI:18248"/>
    </ligandPart>
</feature>
<feature type="binding site" description="axial binding residue" evidence="6">
    <location>
        <position position="129"/>
    </location>
    <ligand>
        <name>heme c</name>
        <dbReference type="ChEBI" id="CHEBI:61717"/>
        <label>1</label>
    </ligand>
    <ligandPart>
        <name>Fe</name>
        <dbReference type="ChEBI" id="CHEBI:18248"/>
    </ligandPart>
</feature>
<feature type="binding site" description="covalent" evidence="6">
    <location>
        <position position="114"/>
    </location>
    <ligand>
        <name>heme c</name>
        <dbReference type="ChEBI" id="CHEBI:61717"/>
        <label>3</label>
    </ligand>
</feature>
<dbReference type="InterPro" id="IPR002322">
    <property type="entry name" value="Cyt_c_III"/>
</dbReference>
<dbReference type="GO" id="GO:0020037">
    <property type="term" value="F:heme binding"/>
    <property type="evidence" value="ECO:0007669"/>
    <property type="project" value="InterPro"/>
</dbReference>
<feature type="binding site" description="axial binding residue" evidence="6">
    <location>
        <position position="78"/>
    </location>
    <ligand>
        <name>heme c</name>
        <dbReference type="ChEBI" id="CHEBI:61717"/>
        <label>1</label>
    </ligand>
    <ligandPart>
        <name>Fe</name>
        <dbReference type="ChEBI" id="CHEBI:18248"/>
    </ligandPart>
</feature>
<dbReference type="KEGG" id="pprf:DPRO_2371"/>
<evidence type="ECO:0000256" key="7">
    <source>
        <dbReference type="SAM" id="SignalP"/>
    </source>
</evidence>
<dbReference type="GO" id="GO:0009055">
    <property type="term" value="F:electron transfer activity"/>
    <property type="evidence" value="ECO:0007669"/>
    <property type="project" value="InterPro"/>
</dbReference>
<dbReference type="Gene3D" id="3.90.10.10">
    <property type="entry name" value="Cytochrome C3"/>
    <property type="match status" value="1"/>
</dbReference>
<feature type="binding site" description="axial binding residue" evidence="6">
    <location>
        <position position="55"/>
    </location>
    <ligand>
        <name>heme c</name>
        <dbReference type="ChEBI" id="CHEBI:61717"/>
        <label>1</label>
    </ligand>
    <ligandPart>
        <name>Fe</name>
        <dbReference type="ChEBI" id="CHEBI:18248"/>
    </ligandPart>
</feature>
<keyword evidence="5 6" id="KW-0408">Iron</keyword>
<feature type="binding site" description="axial binding residue" evidence="6">
    <location>
        <position position="83"/>
    </location>
    <ligand>
        <name>heme c</name>
        <dbReference type="ChEBI" id="CHEBI:61717"/>
        <label>1</label>
    </ligand>
    <ligandPart>
        <name>Fe</name>
        <dbReference type="ChEBI" id="CHEBI:18248"/>
    </ligandPart>
</feature>
<evidence type="ECO:0000256" key="6">
    <source>
        <dbReference type="PIRSR" id="PIRSR602322-1"/>
    </source>
</evidence>
<dbReference type="Pfam" id="PF02085">
    <property type="entry name" value="Cytochrom_CIII"/>
    <property type="match status" value="1"/>
</dbReference>